<evidence type="ECO:0000313" key="2">
    <source>
        <dbReference type="EMBL" id="MEJ5219998.1"/>
    </source>
</evidence>
<reference evidence="2 3" key="1">
    <citation type="submission" date="2024-03" db="EMBL/GenBank/DDBJ databases">
        <title>Cognatishimia coralii sp. nov., a marine bacterium isolated from coral surrounding seawater.</title>
        <authorList>
            <person name="Liu X."/>
            <person name="Liu S."/>
            <person name="Sun H."/>
            <person name="Zhang Y."/>
        </authorList>
    </citation>
    <scope>NUCLEOTIDE SEQUENCE [LARGE SCALE GENOMIC DNA]</scope>
    <source>
        <strain evidence="2 3">D5M38</strain>
    </source>
</reference>
<keyword evidence="3" id="KW-1185">Reference proteome</keyword>
<comment type="caution">
    <text evidence="2">The sequence shown here is derived from an EMBL/GenBank/DDBJ whole genome shotgun (WGS) entry which is preliminary data.</text>
</comment>
<dbReference type="Proteomes" id="UP001368270">
    <property type="component" value="Unassembled WGS sequence"/>
</dbReference>
<evidence type="ECO:0000256" key="1">
    <source>
        <dbReference type="SAM" id="MobiDB-lite"/>
    </source>
</evidence>
<feature type="region of interest" description="Disordered" evidence="1">
    <location>
        <begin position="108"/>
        <end position="127"/>
    </location>
</feature>
<dbReference type="RefSeq" id="WP_303963378.1">
    <property type="nucleotide sequence ID" value="NZ_JBBGAZ010000015.1"/>
</dbReference>
<sequence>MLLLNGSPIDPLTTDGQAALAKAWDNKERLACGCCAASPAMYVANVNGTYIVKRMPSSGPDHAPGCPSWLPPEEVSGLARLQGRAIEEDDETDTTYLKFAFALTKTGKKRNAPEPGDAEASDASSPPSKLTLYGTLQYLWYEAGLANWYPKMEGKRWWGVVANALRAAAASKVVKKDELSNQLFVPDPFKPDQKEALNAARESFFSKLRPIPGKSGQKLGILIGELKDVEPSTHGARLTIKHLGKPLFMDPDLYARFEKVFAQKRELALAYPNAQQIILATVSTAKLGYPVVHELTLMLVSSNWIPFEDMRDLDLVTHLTAHKRAFAKSLRFHEPVGAPIARAILLDTPEPVSLFASDPSDSPERVAALHKAANEGRYEPWIWESDEGIPDLPDTGRAS</sequence>
<evidence type="ECO:0000313" key="3">
    <source>
        <dbReference type="Proteomes" id="UP001368270"/>
    </source>
</evidence>
<dbReference type="Pfam" id="PF06666">
    <property type="entry name" value="DUF1173"/>
    <property type="match status" value="1"/>
</dbReference>
<dbReference type="EMBL" id="JBBGAZ010000015">
    <property type="protein sequence ID" value="MEJ5219998.1"/>
    <property type="molecule type" value="Genomic_DNA"/>
</dbReference>
<name>A0ABU8QKP7_9RHOB</name>
<accession>A0ABU8QKP7</accession>
<gene>
    <name evidence="2" type="ORF">WG622_17215</name>
</gene>
<dbReference type="InterPro" id="IPR009553">
    <property type="entry name" value="DUF1173"/>
</dbReference>
<proteinExistence type="predicted"/>
<protein>
    <submittedName>
        <fullName evidence="2">DUF1173 family protein</fullName>
    </submittedName>
</protein>
<organism evidence="2 3">
    <name type="scientific">Cognatishimia coralii</name>
    <dbReference type="NCBI Taxonomy" id="3083254"/>
    <lineage>
        <taxon>Bacteria</taxon>
        <taxon>Pseudomonadati</taxon>
        <taxon>Pseudomonadota</taxon>
        <taxon>Alphaproteobacteria</taxon>
        <taxon>Rhodobacterales</taxon>
        <taxon>Paracoccaceae</taxon>
        <taxon>Cognatishimia</taxon>
    </lineage>
</organism>